<evidence type="ECO:0000313" key="2">
    <source>
        <dbReference type="EMBL" id="PVH95613.1"/>
    </source>
</evidence>
<keyword evidence="3" id="KW-1185">Reference proteome</keyword>
<proteinExistence type="predicted"/>
<evidence type="ECO:0000256" key="1">
    <source>
        <dbReference type="SAM" id="MobiDB-lite"/>
    </source>
</evidence>
<evidence type="ECO:0000313" key="3">
    <source>
        <dbReference type="Proteomes" id="UP000244855"/>
    </source>
</evidence>
<feature type="region of interest" description="Disordered" evidence="1">
    <location>
        <begin position="149"/>
        <end position="178"/>
    </location>
</feature>
<gene>
    <name evidence="2" type="ORF">DM02DRAFT_660002</name>
</gene>
<dbReference type="Proteomes" id="UP000244855">
    <property type="component" value="Unassembled WGS sequence"/>
</dbReference>
<sequence>MTQDTTIHPLCQKYLYEGSPTVSVLASTPYATTLDGPSTEFLLSLVSRNRQWAIVQLNGKTAVEVLTLLPAEFGHRERATIAAMLFKPIEGDKTRIEFVRTLVRLFPLRETRRLKATKRAAADHVFESYEAPTAAKRKTSAFYHSSGFISHPETAKPTKNGENRTLISQQRLDNNKDV</sequence>
<dbReference type="STRING" id="97972.A0A2V1DDD8"/>
<feature type="compositionally biased region" description="Basic and acidic residues" evidence="1">
    <location>
        <begin position="153"/>
        <end position="162"/>
    </location>
</feature>
<accession>A0A2V1DDD8</accession>
<reference evidence="2 3" key="1">
    <citation type="journal article" date="2018" name="Sci. Rep.">
        <title>Comparative genomics provides insights into the lifestyle and reveals functional heterogeneity of dark septate endophytic fungi.</title>
        <authorList>
            <person name="Knapp D.G."/>
            <person name="Nemeth J.B."/>
            <person name="Barry K."/>
            <person name="Hainaut M."/>
            <person name="Henrissat B."/>
            <person name="Johnson J."/>
            <person name="Kuo A."/>
            <person name="Lim J.H.P."/>
            <person name="Lipzen A."/>
            <person name="Nolan M."/>
            <person name="Ohm R.A."/>
            <person name="Tamas L."/>
            <person name="Grigoriev I.V."/>
            <person name="Spatafora J.W."/>
            <person name="Nagy L.G."/>
            <person name="Kovacs G.M."/>
        </authorList>
    </citation>
    <scope>NUCLEOTIDE SEQUENCE [LARGE SCALE GENOMIC DNA]</scope>
    <source>
        <strain evidence="2 3">DSE2036</strain>
    </source>
</reference>
<organism evidence="2 3">
    <name type="scientific">Periconia macrospinosa</name>
    <dbReference type="NCBI Taxonomy" id="97972"/>
    <lineage>
        <taxon>Eukaryota</taxon>
        <taxon>Fungi</taxon>
        <taxon>Dikarya</taxon>
        <taxon>Ascomycota</taxon>
        <taxon>Pezizomycotina</taxon>
        <taxon>Dothideomycetes</taxon>
        <taxon>Pleosporomycetidae</taxon>
        <taxon>Pleosporales</taxon>
        <taxon>Massarineae</taxon>
        <taxon>Periconiaceae</taxon>
        <taxon>Periconia</taxon>
    </lineage>
</organism>
<feature type="compositionally biased region" description="Polar residues" evidence="1">
    <location>
        <begin position="163"/>
        <end position="172"/>
    </location>
</feature>
<name>A0A2V1DDD8_9PLEO</name>
<dbReference type="EMBL" id="KZ805490">
    <property type="protein sequence ID" value="PVH95613.1"/>
    <property type="molecule type" value="Genomic_DNA"/>
</dbReference>
<protein>
    <submittedName>
        <fullName evidence="2">Uncharacterized protein</fullName>
    </submittedName>
</protein>
<dbReference type="AlphaFoldDB" id="A0A2V1DDD8"/>